<comment type="caution">
    <text evidence="2">The sequence shown here is derived from an EMBL/GenBank/DDBJ whole genome shotgun (WGS) entry which is preliminary data.</text>
</comment>
<sequence length="223" mass="24437">MKRLSLAILALISISFATQAQDDTQQEMRTIFGSPNISSIGGYGALNVGYTKINKLDAVQIGGRGMVVLNHSLALGLGGNGVISRPVYDVNLKEDFEFAGGYGGFIIEPILGSMQPIHVSFPILIGGGGIGYLKHWGDYEDDHNYENYDEDSYAFFVFEPGVELEFNVVKFMRFAINGSYRLTSDIDLNYKKTRDASFADTDIAPGNLLNGFNVGITMKFGKF</sequence>
<evidence type="ECO:0000313" key="3">
    <source>
        <dbReference type="Proteomes" id="UP000249239"/>
    </source>
</evidence>
<dbReference type="AlphaFoldDB" id="A0A2W7NM11"/>
<dbReference type="RefSeq" id="WP_111444532.1">
    <property type="nucleotide sequence ID" value="NZ_QKZK01000005.1"/>
</dbReference>
<protein>
    <recommendedName>
        <fullName evidence="4">Outer membrane protein with beta-barrel domain</fullName>
    </recommendedName>
</protein>
<proteinExistence type="predicted"/>
<keyword evidence="1" id="KW-0732">Signal</keyword>
<feature type="chain" id="PRO_5015866151" description="Outer membrane protein with beta-barrel domain" evidence="1">
    <location>
        <begin position="21"/>
        <end position="223"/>
    </location>
</feature>
<organism evidence="2 3">
    <name type="scientific">Breznakibacter xylanolyticus</name>
    <dbReference type="NCBI Taxonomy" id="990"/>
    <lineage>
        <taxon>Bacteria</taxon>
        <taxon>Pseudomonadati</taxon>
        <taxon>Bacteroidota</taxon>
        <taxon>Bacteroidia</taxon>
        <taxon>Marinilabiliales</taxon>
        <taxon>Marinilabiliaceae</taxon>
        <taxon>Breznakibacter</taxon>
    </lineage>
</organism>
<dbReference type="Proteomes" id="UP000249239">
    <property type="component" value="Unassembled WGS sequence"/>
</dbReference>
<feature type="signal peptide" evidence="1">
    <location>
        <begin position="1"/>
        <end position="20"/>
    </location>
</feature>
<evidence type="ECO:0008006" key="4">
    <source>
        <dbReference type="Google" id="ProtNLM"/>
    </source>
</evidence>
<gene>
    <name evidence="2" type="ORF">LX69_00814</name>
</gene>
<dbReference type="OrthoDB" id="1122635at2"/>
<evidence type="ECO:0000313" key="2">
    <source>
        <dbReference type="EMBL" id="PZX19147.1"/>
    </source>
</evidence>
<name>A0A2W7NM11_9BACT</name>
<evidence type="ECO:0000256" key="1">
    <source>
        <dbReference type="SAM" id="SignalP"/>
    </source>
</evidence>
<dbReference type="EMBL" id="QKZK01000005">
    <property type="protein sequence ID" value="PZX19147.1"/>
    <property type="molecule type" value="Genomic_DNA"/>
</dbReference>
<reference evidence="2 3" key="1">
    <citation type="submission" date="2018-06" db="EMBL/GenBank/DDBJ databases">
        <title>Genomic Encyclopedia of Archaeal and Bacterial Type Strains, Phase II (KMG-II): from individual species to whole genera.</title>
        <authorList>
            <person name="Goeker M."/>
        </authorList>
    </citation>
    <scope>NUCLEOTIDE SEQUENCE [LARGE SCALE GENOMIC DNA]</scope>
    <source>
        <strain evidence="2 3">DSM 6779</strain>
    </source>
</reference>
<accession>A0A2W7NM11</accession>
<keyword evidence="3" id="KW-1185">Reference proteome</keyword>